<dbReference type="Proteomes" id="UP000054821">
    <property type="component" value="Unassembled WGS sequence"/>
</dbReference>
<sequence length="491" mass="54433">MAGPRLATRATSQLPPPCHQLAQPSCLYHEDLCTQHFNPILLIFSSSLFSLPLAYTLVQLRLVNWILTTHLHRVAATVGLRSAITVYSLSRLLTRRTPLLHNSQFCTMSSLKRKAAATGNETEAKKTRANGSISSFFGAAPKPAGAGAAPSPATKFDKAKWVEGLTAEQKELLKLEIDTLHDSWLALLKDDVTTKEFLELKKFLNRETAAGKKWFPPKEDVYSWSRHTPFNEVKVVIVGQDPYHNVNQAHGMAFSVRPPTPAPPSLRNMYIALKKDYPSFVEPANRGGLLTPWADRGVLMLNTCLTVRAHEANSHANRGWERFTQKVIDLVAQKRTRGVVFMAWGTPASKRVQRVDKQRHLVLLSVHPSPLSASRGFFDCGHFKAANEWLITRYGDDGEIDWALKPGNTTKKLVKEDAKEDTKEDDKEDAELVANGNAKGADTPDDSPEKPKESAKANGALKAKSEEDDIDSDDEAALEEALKLAEEQTKN</sequence>
<comment type="caution">
    <text evidence="11">The sequence shown here is derived from an EMBL/GenBank/DDBJ whole genome shotgun (WGS) entry which is preliminary data.</text>
</comment>
<keyword evidence="5 7" id="KW-0234">DNA repair</keyword>
<organism evidence="11 12">
    <name type="scientific">Trichoderma gamsii</name>
    <dbReference type="NCBI Taxonomy" id="398673"/>
    <lineage>
        <taxon>Eukaryota</taxon>
        <taxon>Fungi</taxon>
        <taxon>Dikarya</taxon>
        <taxon>Ascomycota</taxon>
        <taxon>Pezizomycotina</taxon>
        <taxon>Sordariomycetes</taxon>
        <taxon>Hypocreomycetidae</taxon>
        <taxon>Hypocreales</taxon>
        <taxon>Hypocreaceae</taxon>
        <taxon>Trichoderma</taxon>
    </lineage>
</organism>
<dbReference type="NCBIfam" id="TIGR00628">
    <property type="entry name" value="ung"/>
    <property type="match status" value="1"/>
</dbReference>
<evidence type="ECO:0000256" key="8">
    <source>
        <dbReference type="PROSITE-ProRule" id="PRU10072"/>
    </source>
</evidence>
<feature type="active site" description="Proton acceptor" evidence="7 8">
    <location>
        <position position="241"/>
    </location>
</feature>
<dbReference type="PANTHER" id="PTHR11264:SF0">
    <property type="entry name" value="URACIL-DNA GLYCOSYLASE"/>
    <property type="match status" value="1"/>
</dbReference>
<dbReference type="PROSITE" id="PS00130">
    <property type="entry name" value="U_DNA_GLYCOSYLASE"/>
    <property type="match status" value="1"/>
</dbReference>
<gene>
    <name evidence="7" type="primary">UNG1</name>
    <name evidence="11" type="ORF">TGAM01_v200067</name>
</gene>
<evidence type="ECO:0000259" key="10">
    <source>
        <dbReference type="SMART" id="SM00986"/>
    </source>
</evidence>
<evidence type="ECO:0000256" key="4">
    <source>
        <dbReference type="ARBA" id="ARBA00023128"/>
    </source>
</evidence>
<feature type="domain" description="Uracil-DNA glycosylase-like" evidence="10">
    <location>
        <begin position="226"/>
        <end position="390"/>
    </location>
</feature>
<dbReference type="GO" id="GO:0004844">
    <property type="term" value="F:uracil DNA N-glycosylase activity"/>
    <property type="evidence" value="ECO:0007669"/>
    <property type="project" value="UniProtKB-UniRule"/>
</dbReference>
<evidence type="ECO:0000256" key="2">
    <source>
        <dbReference type="ARBA" id="ARBA00022763"/>
    </source>
</evidence>
<keyword evidence="4 7" id="KW-0496">Mitochondrion</keyword>
<dbReference type="NCBIfam" id="NF003588">
    <property type="entry name" value="PRK05254.1-1"/>
    <property type="match status" value="1"/>
</dbReference>
<dbReference type="NCBIfam" id="NF003589">
    <property type="entry name" value="PRK05254.1-2"/>
    <property type="match status" value="1"/>
</dbReference>
<keyword evidence="6 7" id="KW-0539">Nucleus</keyword>
<dbReference type="SUPFAM" id="SSF52141">
    <property type="entry name" value="Uracil-DNA glycosylase-like"/>
    <property type="match status" value="1"/>
</dbReference>
<dbReference type="InterPro" id="IPR036895">
    <property type="entry name" value="Uracil-DNA_glycosylase-like_sf"/>
</dbReference>
<dbReference type="InterPro" id="IPR005122">
    <property type="entry name" value="Uracil-DNA_glycosylase-like"/>
</dbReference>
<reference evidence="11 12" key="1">
    <citation type="journal article" date="2016" name="Genome Announc.">
        <title>Draft Whole-Genome Sequence of Trichoderma gamsii T6085, a Promising Biocontrol Agent of Fusarium Head Blight on Wheat.</title>
        <authorList>
            <person name="Baroncelli R."/>
            <person name="Zapparata A."/>
            <person name="Piaggeschi G."/>
            <person name="Sarrocco S."/>
            <person name="Vannacci G."/>
        </authorList>
    </citation>
    <scope>NUCLEOTIDE SEQUENCE [LARGE SCALE GENOMIC DNA]</scope>
    <source>
        <strain evidence="11 12">T6085</strain>
    </source>
</reference>
<dbReference type="SMART" id="SM00986">
    <property type="entry name" value="UDG"/>
    <property type="match status" value="1"/>
</dbReference>
<evidence type="ECO:0000256" key="6">
    <source>
        <dbReference type="ARBA" id="ARBA00023242"/>
    </source>
</evidence>
<dbReference type="PANTHER" id="PTHR11264">
    <property type="entry name" value="URACIL-DNA GLYCOSYLASE"/>
    <property type="match status" value="1"/>
</dbReference>
<evidence type="ECO:0000256" key="5">
    <source>
        <dbReference type="ARBA" id="ARBA00023204"/>
    </source>
</evidence>
<comment type="catalytic activity">
    <reaction evidence="7">
        <text>Hydrolyzes single-stranded DNA or mismatched double-stranded DNA and polynucleotides, releasing free uracil.</text>
        <dbReference type="EC" id="3.2.2.27"/>
    </reaction>
</comment>
<dbReference type="EMBL" id="JPDN02000001">
    <property type="protein sequence ID" value="PON30647.1"/>
    <property type="molecule type" value="Genomic_DNA"/>
</dbReference>
<keyword evidence="3 7" id="KW-0378">Hydrolase</keyword>
<dbReference type="GO" id="GO:0005634">
    <property type="term" value="C:nucleus"/>
    <property type="evidence" value="ECO:0007669"/>
    <property type="project" value="UniProtKB-SubCell"/>
</dbReference>
<dbReference type="Pfam" id="PF03167">
    <property type="entry name" value="UDG"/>
    <property type="match status" value="1"/>
</dbReference>
<dbReference type="CDD" id="cd10027">
    <property type="entry name" value="UDG-F1-like"/>
    <property type="match status" value="1"/>
</dbReference>
<evidence type="ECO:0000256" key="1">
    <source>
        <dbReference type="ARBA" id="ARBA00008184"/>
    </source>
</evidence>
<name>A0A2P5A281_9HYPO</name>
<proteinExistence type="inferred from homology"/>
<dbReference type="EC" id="3.2.2.27" evidence="7"/>
<feature type="compositionally biased region" description="Basic and acidic residues" evidence="9">
    <location>
        <begin position="414"/>
        <end position="425"/>
    </location>
</feature>
<comment type="similarity">
    <text evidence="1 7">Belongs to the uracil-DNA glycosylase (UDG) superfamily. UNG family.</text>
</comment>
<evidence type="ECO:0000313" key="12">
    <source>
        <dbReference type="Proteomes" id="UP000054821"/>
    </source>
</evidence>
<dbReference type="STRING" id="398673.A0A2P5A281"/>
<evidence type="ECO:0000256" key="7">
    <source>
        <dbReference type="HAMAP-Rule" id="MF_03166"/>
    </source>
</evidence>
<comment type="subcellular location">
    <subcellularLocation>
        <location evidence="7">Mitochondrion</location>
    </subcellularLocation>
    <subcellularLocation>
        <location evidence="7">Nucleus</location>
    </subcellularLocation>
</comment>
<evidence type="ECO:0000256" key="9">
    <source>
        <dbReference type="SAM" id="MobiDB-lite"/>
    </source>
</evidence>
<dbReference type="SMART" id="SM00987">
    <property type="entry name" value="UreE_C"/>
    <property type="match status" value="1"/>
</dbReference>
<dbReference type="GO" id="GO:0097510">
    <property type="term" value="P:base-excision repair, AP site formation via deaminated base removal"/>
    <property type="evidence" value="ECO:0007669"/>
    <property type="project" value="TreeGrafter"/>
</dbReference>
<accession>A0A2P5A281</accession>
<keyword evidence="12" id="KW-1185">Reference proteome</keyword>
<dbReference type="HAMAP" id="MF_00148">
    <property type="entry name" value="UDG"/>
    <property type="match status" value="1"/>
</dbReference>
<protein>
    <recommendedName>
        <fullName evidence="7">Uracil-DNA glycosylase</fullName>
        <shortName evidence="7">UDG</shortName>
        <ecNumber evidence="7">3.2.2.27</ecNumber>
    </recommendedName>
</protein>
<dbReference type="NCBIfam" id="NF003592">
    <property type="entry name" value="PRK05254.1-5"/>
    <property type="match status" value="1"/>
</dbReference>
<keyword evidence="2 7" id="KW-0227">DNA damage</keyword>
<comment type="function">
    <text evidence="7">Excises uracil residues from the DNA which can arise as a result of misincorporation of dUMP residues by DNA polymerase or due to deamination of cytosine.</text>
</comment>
<dbReference type="GO" id="GO:0005739">
    <property type="term" value="C:mitochondrion"/>
    <property type="evidence" value="ECO:0007669"/>
    <property type="project" value="UniProtKB-SubCell"/>
</dbReference>
<feature type="region of interest" description="Disordered" evidence="9">
    <location>
        <begin position="414"/>
        <end position="474"/>
    </location>
</feature>
<dbReference type="AlphaFoldDB" id="A0A2P5A281"/>
<evidence type="ECO:0000256" key="3">
    <source>
        <dbReference type="ARBA" id="ARBA00022801"/>
    </source>
</evidence>
<dbReference type="Gene3D" id="3.40.470.10">
    <property type="entry name" value="Uracil-DNA glycosylase-like domain"/>
    <property type="match status" value="1"/>
</dbReference>
<dbReference type="FunFam" id="3.40.470.10:FF:000007">
    <property type="entry name" value="Uracil-DNA glycosylase"/>
    <property type="match status" value="1"/>
</dbReference>
<dbReference type="InterPro" id="IPR018085">
    <property type="entry name" value="Ura-DNA_Glyclase_AS"/>
</dbReference>
<dbReference type="InterPro" id="IPR002043">
    <property type="entry name" value="UDG_fam1"/>
</dbReference>
<evidence type="ECO:0000313" key="11">
    <source>
        <dbReference type="EMBL" id="PON30647.1"/>
    </source>
</evidence>